<protein>
    <submittedName>
        <fullName evidence="3">Tripartite tricarboxylate transporter substrate binding protein</fullName>
    </submittedName>
</protein>
<dbReference type="InterPro" id="IPR005064">
    <property type="entry name" value="BUG"/>
</dbReference>
<name>A0A7X2PCE0_9SPIO</name>
<evidence type="ECO:0000256" key="2">
    <source>
        <dbReference type="SAM" id="SignalP"/>
    </source>
</evidence>
<dbReference type="AlphaFoldDB" id="A0A7X2PCE0"/>
<feature type="chain" id="PRO_5030560948" evidence="2">
    <location>
        <begin position="23"/>
        <end position="339"/>
    </location>
</feature>
<dbReference type="PANTHER" id="PTHR42928">
    <property type="entry name" value="TRICARBOXYLATE-BINDING PROTEIN"/>
    <property type="match status" value="1"/>
</dbReference>
<dbReference type="Gene3D" id="3.40.190.150">
    <property type="entry name" value="Bordetella uptake gene, domain 1"/>
    <property type="match status" value="1"/>
</dbReference>
<dbReference type="InterPro" id="IPR042100">
    <property type="entry name" value="Bug_dom1"/>
</dbReference>
<keyword evidence="2" id="KW-0732">Signal</keyword>
<dbReference type="CDD" id="cd07012">
    <property type="entry name" value="PBP2_Bug_TTT"/>
    <property type="match status" value="1"/>
</dbReference>
<evidence type="ECO:0000256" key="1">
    <source>
        <dbReference type="ARBA" id="ARBA00006987"/>
    </source>
</evidence>
<comment type="similarity">
    <text evidence="1">Belongs to the UPF0065 (bug) family.</text>
</comment>
<dbReference type="SUPFAM" id="SSF53850">
    <property type="entry name" value="Periplasmic binding protein-like II"/>
    <property type="match status" value="1"/>
</dbReference>
<dbReference type="PIRSF" id="PIRSF017082">
    <property type="entry name" value="YflP"/>
    <property type="match status" value="1"/>
</dbReference>
<dbReference type="PANTHER" id="PTHR42928:SF5">
    <property type="entry name" value="BLR1237 PROTEIN"/>
    <property type="match status" value="1"/>
</dbReference>
<accession>A0A7X2PCE0</accession>
<comment type="caution">
    <text evidence="3">The sequence shown here is derived from an EMBL/GenBank/DDBJ whole genome shotgun (WGS) entry which is preliminary data.</text>
</comment>
<keyword evidence="4" id="KW-1185">Reference proteome</keyword>
<dbReference type="Gene3D" id="3.40.190.10">
    <property type="entry name" value="Periplasmic binding protein-like II"/>
    <property type="match status" value="1"/>
</dbReference>
<dbReference type="Pfam" id="PF03401">
    <property type="entry name" value="TctC"/>
    <property type="match status" value="1"/>
</dbReference>
<evidence type="ECO:0000313" key="3">
    <source>
        <dbReference type="EMBL" id="MSU06341.1"/>
    </source>
</evidence>
<organism evidence="3 4">
    <name type="scientific">Bullifex porci</name>
    <dbReference type="NCBI Taxonomy" id="2606638"/>
    <lineage>
        <taxon>Bacteria</taxon>
        <taxon>Pseudomonadati</taxon>
        <taxon>Spirochaetota</taxon>
        <taxon>Spirochaetia</taxon>
        <taxon>Spirochaetales</taxon>
        <taxon>Spirochaetaceae</taxon>
        <taxon>Bullifex</taxon>
    </lineage>
</organism>
<dbReference type="EMBL" id="VUNN01000010">
    <property type="protein sequence ID" value="MSU06341.1"/>
    <property type="molecule type" value="Genomic_DNA"/>
</dbReference>
<evidence type="ECO:0000313" key="4">
    <source>
        <dbReference type="Proteomes" id="UP000460549"/>
    </source>
</evidence>
<feature type="signal peptide" evidence="2">
    <location>
        <begin position="1"/>
        <end position="22"/>
    </location>
</feature>
<dbReference type="RefSeq" id="WP_154425315.1">
    <property type="nucleotide sequence ID" value="NZ_VUNN01000010.1"/>
</dbReference>
<gene>
    <name evidence="3" type="ORF">FYJ80_06050</name>
</gene>
<dbReference type="Proteomes" id="UP000460549">
    <property type="component" value="Unassembled WGS sequence"/>
</dbReference>
<proteinExistence type="inferred from homology"/>
<reference evidence="3 4" key="1">
    <citation type="submission" date="2019-08" db="EMBL/GenBank/DDBJ databases">
        <title>In-depth cultivation of the pig gut microbiome towards novel bacterial diversity and tailored functional studies.</title>
        <authorList>
            <person name="Wylensek D."/>
            <person name="Hitch T.C.A."/>
            <person name="Clavel T."/>
        </authorList>
    </citation>
    <scope>NUCLEOTIDE SEQUENCE [LARGE SCALE GENOMIC DNA]</scope>
    <source>
        <strain evidence="3 4">NM-380-WT-3C1</strain>
    </source>
</reference>
<sequence length="339" mass="36081">MKKVIVSLIAVLVICASVFAQGASEKPFPSKDMTLIVPWNAGGSSDLIGRLLVDDMSKTLGVNISVVNTPGATGTVGMNDCRLKPHDGYTLIANATPHSHGIMGLADWSPKDWDYMAAYYVPCVIAVSKNSPYKSFEDLYKALKDNPAGTLKNGVAGVGSSGYNAVMVLSATDKTMGKGKNISYSGGAAAITALLAGEVDFTSQLSNEMIDLLRSGDLVALCALTEDDLVLDGVSYTVPSIKNYIPELASSLPIGDAFGLMFPSDVPEANKKVLEDAFIKACQSEKAKNFSNEKGMILLQNMTIESSNKLKDDAVRSIGYTLYDLGEAKKSPEVYGYSR</sequence>